<reference evidence="1" key="1">
    <citation type="submission" date="2023-10" db="EMBL/GenBank/DDBJ databases">
        <title>Chromosome-level genome of the transformable northern wattle, Acacia crassicarpa.</title>
        <authorList>
            <person name="Massaro I."/>
            <person name="Sinha N.R."/>
            <person name="Poethig S."/>
            <person name="Leichty A.R."/>
        </authorList>
    </citation>
    <scope>NUCLEOTIDE SEQUENCE</scope>
    <source>
        <strain evidence="1">Acra3RX</strain>
        <tissue evidence="1">Leaf</tissue>
    </source>
</reference>
<accession>A0AAE1TC29</accession>
<keyword evidence="2" id="KW-1185">Reference proteome</keyword>
<gene>
    <name evidence="1" type="ORF">QN277_016333</name>
</gene>
<protein>
    <submittedName>
        <fullName evidence="1">Uncharacterized protein</fullName>
    </submittedName>
</protein>
<dbReference type="EMBL" id="JAWXYG010000003">
    <property type="protein sequence ID" value="KAK4278495.1"/>
    <property type="molecule type" value="Genomic_DNA"/>
</dbReference>
<proteinExistence type="predicted"/>
<organism evidence="1 2">
    <name type="scientific">Acacia crassicarpa</name>
    <name type="common">northern wattle</name>
    <dbReference type="NCBI Taxonomy" id="499986"/>
    <lineage>
        <taxon>Eukaryota</taxon>
        <taxon>Viridiplantae</taxon>
        <taxon>Streptophyta</taxon>
        <taxon>Embryophyta</taxon>
        <taxon>Tracheophyta</taxon>
        <taxon>Spermatophyta</taxon>
        <taxon>Magnoliopsida</taxon>
        <taxon>eudicotyledons</taxon>
        <taxon>Gunneridae</taxon>
        <taxon>Pentapetalae</taxon>
        <taxon>rosids</taxon>
        <taxon>fabids</taxon>
        <taxon>Fabales</taxon>
        <taxon>Fabaceae</taxon>
        <taxon>Caesalpinioideae</taxon>
        <taxon>mimosoid clade</taxon>
        <taxon>Acacieae</taxon>
        <taxon>Acacia</taxon>
    </lineage>
</organism>
<name>A0AAE1TC29_9FABA</name>
<dbReference type="Proteomes" id="UP001293593">
    <property type="component" value="Unassembled WGS sequence"/>
</dbReference>
<comment type="caution">
    <text evidence="1">The sequence shown here is derived from an EMBL/GenBank/DDBJ whole genome shotgun (WGS) entry which is preliminary data.</text>
</comment>
<evidence type="ECO:0000313" key="1">
    <source>
        <dbReference type="EMBL" id="KAK4278495.1"/>
    </source>
</evidence>
<sequence length="20" mass="2243">MMSGNYTAIDKEKVSRSVLI</sequence>
<dbReference type="AlphaFoldDB" id="A0AAE1TC29"/>
<evidence type="ECO:0000313" key="2">
    <source>
        <dbReference type="Proteomes" id="UP001293593"/>
    </source>
</evidence>